<evidence type="ECO:0000259" key="1">
    <source>
        <dbReference type="Pfam" id="PF00561"/>
    </source>
</evidence>
<dbReference type="PANTHER" id="PTHR46331">
    <property type="entry name" value="VALACYCLOVIR HYDROLASE"/>
    <property type="match status" value="1"/>
</dbReference>
<gene>
    <name evidence="2" type="ORF">IAA72_07450</name>
</gene>
<dbReference type="EMBL" id="JADIMF010000122">
    <property type="protein sequence ID" value="MBO8469603.1"/>
    <property type="molecule type" value="Genomic_DNA"/>
</dbReference>
<dbReference type="AlphaFoldDB" id="A0A9D9ID69"/>
<dbReference type="Proteomes" id="UP000810292">
    <property type="component" value="Unassembled WGS sequence"/>
</dbReference>
<dbReference type="GO" id="GO:0017171">
    <property type="term" value="F:serine hydrolase activity"/>
    <property type="evidence" value="ECO:0007669"/>
    <property type="project" value="TreeGrafter"/>
</dbReference>
<evidence type="ECO:0000313" key="2">
    <source>
        <dbReference type="EMBL" id="MBO8469603.1"/>
    </source>
</evidence>
<protein>
    <submittedName>
        <fullName evidence="2">Alpha/beta hydrolase</fullName>
    </submittedName>
</protein>
<name>A0A9D9ID69_9SPIO</name>
<feature type="domain" description="AB hydrolase-1" evidence="1">
    <location>
        <begin position="19"/>
        <end position="132"/>
    </location>
</feature>
<sequence>MFLDMGPLKLHYEISGEGKPLILLHGNGEDMTIFDEALPLLEKHFMVYRIDTRCHGESTKMKEIHYSLLAEDLYAFIKLLKIEKPVIFGFSDGGITALIMEIKHPGTASHLIVSGANTKPSALKLWFRISAWNAYQRTRDKLINLMLSEPHIRKRELESIKIPVLVTAGEKDLVKRSDTEFIASSIPDSKLMIIPSEHHESYIVHSDKIARIIIEETNERERV</sequence>
<comment type="caution">
    <text evidence="2">The sequence shown here is derived from an EMBL/GenBank/DDBJ whole genome shotgun (WGS) entry which is preliminary data.</text>
</comment>
<reference evidence="2" key="1">
    <citation type="submission" date="2020-10" db="EMBL/GenBank/DDBJ databases">
        <authorList>
            <person name="Gilroy R."/>
        </authorList>
    </citation>
    <scope>NUCLEOTIDE SEQUENCE</scope>
    <source>
        <strain evidence="2">14700</strain>
    </source>
</reference>
<accession>A0A9D9ID69</accession>
<reference evidence="2" key="2">
    <citation type="journal article" date="2021" name="PeerJ">
        <title>Extensive microbial diversity within the chicken gut microbiome revealed by metagenomics and culture.</title>
        <authorList>
            <person name="Gilroy R."/>
            <person name="Ravi A."/>
            <person name="Getino M."/>
            <person name="Pursley I."/>
            <person name="Horton D.L."/>
            <person name="Alikhan N.F."/>
            <person name="Baker D."/>
            <person name="Gharbi K."/>
            <person name="Hall N."/>
            <person name="Watson M."/>
            <person name="Adriaenssens E.M."/>
            <person name="Foster-Nyarko E."/>
            <person name="Jarju S."/>
            <person name="Secka A."/>
            <person name="Antonio M."/>
            <person name="Oren A."/>
            <person name="Chaudhuri R.R."/>
            <person name="La Ragione R."/>
            <person name="Hildebrand F."/>
            <person name="Pallen M.J."/>
        </authorList>
    </citation>
    <scope>NUCLEOTIDE SEQUENCE</scope>
    <source>
        <strain evidence="2">14700</strain>
    </source>
</reference>
<dbReference type="InterPro" id="IPR000073">
    <property type="entry name" value="AB_hydrolase_1"/>
</dbReference>
<dbReference type="Pfam" id="PF00561">
    <property type="entry name" value="Abhydrolase_1"/>
    <property type="match status" value="1"/>
</dbReference>
<dbReference type="Gene3D" id="3.40.50.1820">
    <property type="entry name" value="alpha/beta hydrolase"/>
    <property type="match status" value="1"/>
</dbReference>
<organism evidence="2 3">
    <name type="scientific">Candidatus Ornithospirochaeta stercoravium</name>
    <dbReference type="NCBI Taxonomy" id="2840897"/>
    <lineage>
        <taxon>Bacteria</taxon>
        <taxon>Pseudomonadati</taxon>
        <taxon>Spirochaetota</taxon>
        <taxon>Spirochaetia</taxon>
        <taxon>Spirochaetales</taxon>
        <taxon>Spirochaetaceae</taxon>
        <taxon>Spirochaetaceae incertae sedis</taxon>
        <taxon>Candidatus Ornithospirochaeta</taxon>
    </lineage>
</organism>
<dbReference type="InterPro" id="IPR029058">
    <property type="entry name" value="AB_hydrolase_fold"/>
</dbReference>
<evidence type="ECO:0000313" key="3">
    <source>
        <dbReference type="Proteomes" id="UP000810292"/>
    </source>
</evidence>
<proteinExistence type="predicted"/>
<keyword evidence="2" id="KW-0378">Hydrolase</keyword>
<dbReference type="PANTHER" id="PTHR46331:SF2">
    <property type="entry name" value="VALACYCLOVIR HYDROLASE"/>
    <property type="match status" value="1"/>
</dbReference>
<dbReference type="SUPFAM" id="SSF53474">
    <property type="entry name" value="alpha/beta-Hydrolases"/>
    <property type="match status" value="1"/>
</dbReference>